<comment type="similarity">
    <text evidence="2">Belongs to the membrane fusion protein (MFP) (TC 8.A.1) family.</text>
</comment>
<reference evidence="4 5" key="1">
    <citation type="journal article" date="2016" name="Nat. Commun.">
        <title>Thousands of microbial genomes shed light on interconnected biogeochemical processes in an aquifer system.</title>
        <authorList>
            <person name="Anantharaman K."/>
            <person name="Brown C.T."/>
            <person name="Hug L.A."/>
            <person name="Sharon I."/>
            <person name="Castelle C.J."/>
            <person name="Probst A.J."/>
            <person name="Thomas B.C."/>
            <person name="Singh A."/>
            <person name="Wilkins M.J."/>
            <person name="Karaoz U."/>
            <person name="Brodie E.L."/>
            <person name="Williams K.H."/>
            <person name="Hubbard S.S."/>
            <person name="Banfield J.F."/>
        </authorList>
    </citation>
    <scope>NUCLEOTIDE SEQUENCE [LARGE SCALE GENOMIC DNA]</scope>
</reference>
<gene>
    <name evidence="4" type="ORF">A2892_01260</name>
</gene>
<evidence type="ECO:0000313" key="5">
    <source>
        <dbReference type="Proteomes" id="UP000176404"/>
    </source>
</evidence>
<dbReference type="EMBL" id="MGHD01000003">
    <property type="protein sequence ID" value="OGM60658.1"/>
    <property type="molecule type" value="Genomic_DNA"/>
</dbReference>
<dbReference type="GO" id="GO:0016020">
    <property type="term" value="C:membrane"/>
    <property type="evidence" value="ECO:0007669"/>
    <property type="project" value="InterPro"/>
</dbReference>
<dbReference type="NCBIfam" id="TIGR01730">
    <property type="entry name" value="RND_mfp"/>
    <property type="match status" value="1"/>
</dbReference>
<evidence type="ECO:0000313" key="4">
    <source>
        <dbReference type="EMBL" id="OGM60658.1"/>
    </source>
</evidence>
<sequence>MEKKKKNIFGRILGKKKLLSLLFIITLIGFGVWKFAFSGKEEKIESTQIKKGSVLQELVLSGEIDADEYVKFTFPTSGKIAWVGVKEGDWAKEGQALSKLDTIYLNAAYQRARADLRSAEATVQKIHDDVKNHNSDETFTQKEVRTVAEVAKDKAYEALIQALDNLKNSTLISPFSGLVTYVAHPFSGVNVIYTETQFEIINPKTLYFDVSADQSEVVDLLLGQNVVIVLDSLPDEKLEGEIDFISYTPKAGETGTVYKIKVKFLKDNFDTNRYRIGMNGDAKFILRQKDDVLYVPPKFIKFDSKGKFLRLGKKNNKVYIETGVEGEERVEVIGNISEGQTVFD</sequence>
<dbReference type="STRING" id="1802517.A2892_01260"/>
<evidence type="ECO:0000256" key="3">
    <source>
        <dbReference type="ARBA" id="ARBA00023054"/>
    </source>
</evidence>
<dbReference type="InterPro" id="IPR050465">
    <property type="entry name" value="UPF0194_transport"/>
</dbReference>
<dbReference type="GO" id="GO:0030313">
    <property type="term" value="C:cell envelope"/>
    <property type="evidence" value="ECO:0007669"/>
    <property type="project" value="UniProtKB-SubCell"/>
</dbReference>
<dbReference type="PANTHER" id="PTHR32347">
    <property type="entry name" value="EFFLUX SYSTEM COMPONENT YKNX-RELATED"/>
    <property type="match status" value="1"/>
</dbReference>
<organism evidence="4 5">
    <name type="scientific">Candidatus Woesebacteria bacterium RIFCSPLOWO2_01_FULL_39_10b</name>
    <dbReference type="NCBI Taxonomy" id="1802517"/>
    <lineage>
        <taxon>Bacteria</taxon>
        <taxon>Candidatus Woeseibacteriota</taxon>
    </lineage>
</organism>
<evidence type="ECO:0000256" key="1">
    <source>
        <dbReference type="ARBA" id="ARBA00004196"/>
    </source>
</evidence>
<dbReference type="InterPro" id="IPR006143">
    <property type="entry name" value="RND_pump_MFP"/>
</dbReference>
<dbReference type="Gene3D" id="2.40.50.100">
    <property type="match status" value="1"/>
</dbReference>
<keyword evidence="3" id="KW-0175">Coiled coil</keyword>
<dbReference type="GO" id="GO:0022857">
    <property type="term" value="F:transmembrane transporter activity"/>
    <property type="evidence" value="ECO:0007669"/>
    <property type="project" value="InterPro"/>
</dbReference>
<dbReference type="AlphaFoldDB" id="A0A1F8BBD3"/>
<dbReference type="Gene3D" id="2.40.30.170">
    <property type="match status" value="1"/>
</dbReference>
<comment type="subcellular location">
    <subcellularLocation>
        <location evidence="1">Cell envelope</location>
    </subcellularLocation>
</comment>
<dbReference type="SUPFAM" id="SSF111369">
    <property type="entry name" value="HlyD-like secretion proteins"/>
    <property type="match status" value="1"/>
</dbReference>
<accession>A0A1F8BBD3</accession>
<dbReference type="Proteomes" id="UP000176404">
    <property type="component" value="Unassembled WGS sequence"/>
</dbReference>
<evidence type="ECO:0000256" key="2">
    <source>
        <dbReference type="ARBA" id="ARBA00009477"/>
    </source>
</evidence>
<comment type="caution">
    <text evidence="4">The sequence shown here is derived from an EMBL/GenBank/DDBJ whole genome shotgun (WGS) entry which is preliminary data.</text>
</comment>
<protein>
    <submittedName>
        <fullName evidence="4">Uncharacterized protein</fullName>
    </submittedName>
</protein>
<proteinExistence type="inferred from homology"/>
<name>A0A1F8BBD3_9BACT</name>